<dbReference type="PANTHER" id="PTHR24106">
    <property type="entry name" value="NACHT, LRR AND CARD DOMAINS-CONTAINING"/>
    <property type="match status" value="1"/>
</dbReference>
<dbReference type="AlphaFoldDB" id="A0A9D3MRJ0"/>
<reference evidence="9" key="1">
    <citation type="submission" date="2021-01" db="EMBL/GenBank/DDBJ databases">
        <title>A chromosome-scale assembly of European eel, Anguilla anguilla.</title>
        <authorList>
            <person name="Henkel C."/>
            <person name="Jong-Raadsen S.A."/>
            <person name="Dufour S."/>
            <person name="Weltzien F.-A."/>
            <person name="Palstra A.P."/>
            <person name="Pelster B."/>
            <person name="Spaink H.P."/>
            <person name="Van Den Thillart G.E."/>
            <person name="Jansen H."/>
            <person name="Zahm M."/>
            <person name="Klopp C."/>
            <person name="Cedric C."/>
            <person name="Louis A."/>
            <person name="Berthelot C."/>
            <person name="Parey E."/>
            <person name="Roest Crollius H."/>
            <person name="Montfort J."/>
            <person name="Robinson-Rechavi M."/>
            <person name="Bucao C."/>
            <person name="Bouchez O."/>
            <person name="Gislard M."/>
            <person name="Lluch J."/>
            <person name="Milhes M."/>
            <person name="Lampietro C."/>
            <person name="Lopez Roques C."/>
            <person name="Donnadieu C."/>
            <person name="Braasch I."/>
            <person name="Desvignes T."/>
            <person name="Postlethwait J."/>
            <person name="Bobe J."/>
            <person name="Guiguen Y."/>
            <person name="Dirks R."/>
        </authorList>
    </citation>
    <scope>NUCLEOTIDE SEQUENCE</scope>
    <source>
        <strain evidence="9">Tag_6206</strain>
        <tissue evidence="9">Liver</tissue>
    </source>
</reference>
<name>A0A9D3MRJ0_ANGAN</name>
<protein>
    <recommendedName>
        <fullName evidence="11">NACHT LRR and PYD domain-containing protein</fullName>
    </recommendedName>
</protein>
<keyword evidence="2" id="KW-0963">Cytoplasm</keyword>
<dbReference type="Pfam" id="PF17776">
    <property type="entry name" value="NLRC4_HD2"/>
    <property type="match status" value="1"/>
</dbReference>
<gene>
    <name evidence="9" type="ORF">ANANG_G00028260</name>
</gene>
<evidence type="ECO:0000256" key="6">
    <source>
        <dbReference type="ARBA" id="ARBA00022840"/>
    </source>
</evidence>
<evidence type="ECO:0000259" key="8">
    <source>
        <dbReference type="Pfam" id="PF17779"/>
    </source>
</evidence>
<feature type="domain" description="NOD1/2 winged helix" evidence="8">
    <location>
        <begin position="35"/>
        <end position="94"/>
    </location>
</feature>
<dbReference type="Proteomes" id="UP001044222">
    <property type="component" value="Unassembled WGS sequence"/>
</dbReference>
<proteinExistence type="predicted"/>
<dbReference type="EMBL" id="JAFIRN010000002">
    <property type="protein sequence ID" value="KAG5853652.1"/>
    <property type="molecule type" value="Genomic_DNA"/>
</dbReference>
<dbReference type="InterPro" id="IPR001611">
    <property type="entry name" value="Leu-rich_rpt"/>
</dbReference>
<organism evidence="9 10">
    <name type="scientific">Anguilla anguilla</name>
    <name type="common">European freshwater eel</name>
    <name type="synonym">Muraena anguilla</name>
    <dbReference type="NCBI Taxonomy" id="7936"/>
    <lineage>
        <taxon>Eukaryota</taxon>
        <taxon>Metazoa</taxon>
        <taxon>Chordata</taxon>
        <taxon>Craniata</taxon>
        <taxon>Vertebrata</taxon>
        <taxon>Euteleostomi</taxon>
        <taxon>Actinopterygii</taxon>
        <taxon>Neopterygii</taxon>
        <taxon>Teleostei</taxon>
        <taxon>Anguilliformes</taxon>
        <taxon>Anguillidae</taxon>
        <taxon>Anguilla</taxon>
    </lineage>
</organism>
<keyword evidence="5" id="KW-0547">Nucleotide-binding</keyword>
<dbReference type="InterPro" id="IPR041267">
    <property type="entry name" value="NLRP_HD2"/>
</dbReference>
<keyword evidence="3" id="KW-0433">Leucine-rich repeat</keyword>
<keyword evidence="6" id="KW-0067">ATP-binding</keyword>
<evidence type="ECO:0000313" key="10">
    <source>
        <dbReference type="Proteomes" id="UP001044222"/>
    </source>
</evidence>
<comment type="caution">
    <text evidence="9">The sequence shown here is derived from an EMBL/GenBank/DDBJ whole genome shotgun (WGS) entry which is preliminary data.</text>
</comment>
<dbReference type="GO" id="GO:0005524">
    <property type="term" value="F:ATP binding"/>
    <property type="evidence" value="ECO:0007669"/>
    <property type="project" value="UniProtKB-KW"/>
</dbReference>
<keyword evidence="10" id="KW-1185">Reference proteome</keyword>
<evidence type="ECO:0000256" key="3">
    <source>
        <dbReference type="ARBA" id="ARBA00022614"/>
    </source>
</evidence>
<evidence type="ECO:0000256" key="5">
    <source>
        <dbReference type="ARBA" id="ARBA00022741"/>
    </source>
</evidence>
<comment type="subcellular location">
    <subcellularLocation>
        <location evidence="1">Cytoplasm</location>
    </subcellularLocation>
</comment>
<keyword evidence="4" id="KW-0677">Repeat</keyword>
<dbReference type="SMART" id="SM00368">
    <property type="entry name" value="LRR_RI"/>
    <property type="match status" value="3"/>
</dbReference>
<evidence type="ECO:0000256" key="4">
    <source>
        <dbReference type="ARBA" id="ARBA00022737"/>
    </source>
</evidence>
<dbReference type="InterPro" id="IPR032675">
    <property type="entry name" value="LRR_dom_sf"/>
</dbReference>
<evidence type="ECO:0008006" key="11">
    <source>
        <dbReference type="Google" id="ProtNLM"/>
    </source>
</evidence>
<dbReference type="InterPro" id="IPR041075">
    <property type="entry name" value="NOD1/2_WH"/>
</dbReference>
<evidence type="ECO:0000313" key="9">
    <source>
        <dbReference type="EMBL" id="KAG5853652.1"/>
    </source>
</evidence>
<dbReference type="InterPro" id="IPR051261">
    <property type="entry name" value="NLR"/>
</dbReference>
<dbReference type="Pfam" id="PF17779">
    <property type="entry name" value="WHD_NOD2"/>
    <property type="match status" value="1"/>
</dbReference>
<evidence type="ECO:0000259" key="7">
    <source>
        <dbReference type="Pfam" id="PF17776"/>
    </source>
</evidence>
<evidence type="ECO:0000256" key="2">
    <source>
        <dbReference type="ARBA" id="ARBA00022490"/>
    </source>
</evidence>
<feature type="domain" description="NACHT LRR and PYD" evidence="7">
    <location>
        <begin position="96"/>
        <end position="225"/>
    </location>
</feature>
<sequence length="404" mass="45546">MYSYFLYTQAEFMQKKYQENHETDAQKILEPVKEIFLKLGQLAFQHLEKGNSIFYEEDLIKCDIDVTEASVYSGVCTEILKEESVLHQKKVYCFVHLSLQEYLAALYVINSFIGKNFKALKPFFGKKTLPNGLSLSDFHKKAIKKALESKNGHLDLFLRFLLGLSLDSNQRLVQGILTQTGSNPKCIQKTVQHIKVFKEKDPCPERCINLFHCLSELNDDSIMKEIEKYLSSGSPSGEKISPAHCSVLAYVLLVSEKELDEFDLRKYNTSEEGRRRLVPAVKCCRKAVLSGCNLTMKSLQPVDCALQSVSSPLRELDLSNNNLGDSGVELLCSALKSPNCKLQTLRLRECNLTDGCCDSLASVLRSSHSELRDLELRDNELQDSGVRALSAGLEDTHCKLQRLG</sequence>
<dbReference type="Pfam" id="PF13516">
    <property type="entry name" value="LRR_6"/>
    <property type="match status" value="3"/>
</dbReference>
<accession>A0A9D3MRJ0</accession>
<dbReference type="SUPFAM" id="SSF52047">
    <property type="entry name" value="RNI-like"/>
    <property type="match status" value="1"/>
</dbReference>
<dbReference type="GO" id="GO:0005737">
    <property type="term" value="C:cytoplasm"/>
    <property type="evidence" value="ECO:0007669"/>
    <property type="project" value="UniProtKB-SubCell"/>
</dbReference>
<dbReference type="Gene3D" id="3.80.10.10">
    <property type="entry name" value="Ribonuclease Inhibitor"/>
    <property type="match status" value="1"/>
</dbReference>
<evidence type="ECO:0000256" key="1">
    <source>
        <dbReference type="ARBA" id="ARBA00004496"/>
    </source>
</evidence>